<name>A0AAJ6BNB1_9SPHN</name>
<dbReference type="InterPro" id="IPR006860">
    <property type="entry name" value="FecR"/>
</dbReference>
<gene>
    <name evidence="3" type="ORF">P0Y56_08770</name>
</gene>
<feature type="domain" description="FecR protein" evidence="2">
    <location>
        <begin position="119"/>
        <end position="209"/>
    </location>
</feature>
<feature type="transmembrane region" description="Helical" evidence="1">
    <location>
        <begin position="90"/>
        <end position="111"/>
    </location>
</feature>
<evidence type="ECO:0000259" key="2">
    <source>
        <dbReference type="Pfam" id="PF04773"/>
    </source>
</evidence>
<evidence type="ECO:0000313" key="4">
    <source>
        <dbReference type="Proteomes" id="UP001218362"/>
    </source>
</evidence>
<evidence type="ECO:0000256" key="1">
    <source>
        <dbReference type="SAM" id="Phobius"/>
    </source>
</evidence>
<sequence>MAMKIRWDDSEFEPTPAMLRRAARWQLRLRDDPAGTHRADYETWLALKPAHEFAAAEVAALGDAARLLAPEAGAPVAQLRPVRARRAVPALRIAAAAAALWFCAFTAVPWLSDLGAGAVTATGQSARYHLADGSAVTLNTDSRIDLAFSGTERRVALARGEAYFAVRKGDPRPFLVDAGEGHVRVTGTHFYVRRDADRVTVTVEEGHVRFSGGAGRNAGPALALGAGEQAFLTGHRLQRQANGDLFTAGAWRRGQMVFLDAPLGDVVAELNRYRGGRIWILSASLRQRNVSGLFKTGDTAEAIRTIEERLGIEAIHLPGGTVLFY</sequence>
<dbReference type="PANTHER" id="PTHR30273">
    <property type="entry name" value="PERIPLASMIC SIGNAL SENSOR AND SIGMA FACTOR ACTIVATOR FECR-RELATED"/>
    <property type="match status" value="1"/>
</dbReference>
<dbReference type="EMBL" id="CP119316">
    <property type="protein sequence ID" value="WEK45130.1"/>
    <property type="molecule type" value="Genomic_DNA"/>
</dbReference>
<proteinExistence type="predicted"/>
<protein>
    <submittedName>
        <fullName evidence="3">FecR domain-containing protein</fullName>
    </submittedName>
</protein>
<accession>A0AAJ6BNB1</accession>
<reference evidence="3" key="1">
    <citation type="submission" date="2023-03" db="EMBL/GenBank/DDBJ databases">
        <title>Andean soil-derived lignocellulolytic bacterial consortium as a source of novel taxa and putative plastic-active enzymes.</title>
        <authorList>
            <person name="Diaz-Garcia L."/>
            <person name="Chuvochina M."/>
            <person name="Feuerriegel G."/>
            <person name="Bunk B."/>
            <person name="Sproer C."/>
            <person name="Streit W.R."/>
            <person name="Rodriguez L.M."/>
            <person name="Overmann J."/>
            <person name="Jimenez D.J."/>
        </authorList>
    </citation>
    <scope>NUCLEOTIDE SEQUENCE</scope>
    <source>
        <strain evidence="3">MAG 26</strain>
    </source>
</reference>
<dbReference type="GO" id="GO:0016989">
    <property type="term" value="F:sigma factor antagonist activity"/>
    <property type="evidence" value="ECO:0007669"/>
    <property type="project" value="TreeGrafter"/>
</dbReference>
<dbReference type="Pfam" id="PF04773">
    <property type="entry name" value="FecR"/>
    <property type="match status" value="1"/>
</dbReference>
<dbReference type="Proteomes" id="UP001218362">
    <property type="component" value="Chromosome"/>
</dbReference>
<organism evidence="3 4">
    <name type="scientific">Candidatus Andeanibacterium colombiense</name>
    <dbReference type="NCBI Taxonomy" id="3121345"/>
    <lineage>
        <taxon>Bacteria</taxon>
        <taxon>Pseudomonadati</taxon>
        <taxon>Pseudomonadota</taxon>
        <taxon>Alphaproteobacteria</taxon>
        <taxon>Sphingomonadales</taxon>
        <taxon>Sphingomonadaceae</taxon>
        <taxon>Candidatus Andeanibacterium</taxon>
    </lineage>
</organism>
<keyword evidence="1" id="KW-0812">Transmembrane</keyword>
<keyword evidence="1" id="KW-0472">Membrane</keyword>
<dbReference type="InterPro" id="IPR012373">
    <property type="entry name" value="Ferrdict_sens_TM"/>
</dbReference>
<dbReference type="PANTHER" id="PTHR30273:SF2">
    <property type="entry name" value="PROTEIN FECR"/>
    <property type="match status" value="1"/>
</dbReference>
<dbReference type="PIRSF" id="PIRSF018266">
    <property type="entry name" value="FecR"/>
    <property type="match status" value="1"/>
</dbReference>
<evidence type="ECO:0000313" key="3">
    <source>
        <dbReference type="EMBL" id="WEK45130.1"/>
    </source>
</evidence>
<dbReference type="AlphaFoldDB" id="A0AAJ6BNB1"/>
<keyword evidence="1" id="KW-1133">Transmembrane helix</keyword>
<dbReference type="Gene3D" id="2.60.120.1440">
    <property type="match status" value="1"/>
</dbReference>
<dbReference type="KEGG" id="acob:P0Y56_08770"/>
<dbReference type="Gene3D" id="3.55.50.30">
    <property type="match status" value="1"/>
</dbReference>